<dbReference type="EMBL" id="CP093547">
    <property type="protein sequence ID" value="UNP31058.1"/>
    <property type="molecule type" value="Genomic_DNA"/>
</dbReference>
<protein>
    <recommendedName>
        <fullName evidence="4">Secreted protein</fullName>
    </recommendedName>
</protein>
<organism evidence="2 3">
    <name type="scientific">Lysobacter gummosus</name>
    <dbReference type="NCBI Taxonomy" id="262324"/>
    <lineage>
        <taxon>Bacteria</taxon>
        <taxon>Pseudomonadati</taxon>
        <taxon>Pseudomonadota</taxon>
        <taxon>Gammaproteobacteria</taxon>
        <taxon>Lysobacterales</taxon>
        <taxon>Lysobacteraceae</taxon>
        <taxon>Lysobacter</taxon>
    </lineage>
</organism>
<sequence length="128" mass="13763">MNATLAKCMLSAVISLAALPAMAGDPPQCVSKLPKSVQKMVASFNDCARADNPTTACEKVELNARGYDNAQGLLPKLGALGPKYWRAAPRLLGSPQGLVYLVQEGSQGKPITQRYYTADQFASFCRIR</sequence>
<gene>
    <name evidence="2" type="ORF">MOV92_07375</name>
</gene>
<dbReference type="RefSeq" id="WP_057942230.1">
    <property type="nucleotide sequence ID" value="NZ_CP011131.1"/>
</dbReference>
<dbReference type="Proteomes" id="UP000829194">
    <property type="component" value="Chromosome"/>
</dbReference>
<evidence type="ECO:0000256" key="1">
    <source>
        <dbReference type="SAM" id="SignalP"/>
    </source>
</evidence>
<name>A0ABY3XHG9_9GAMM</name>
<keyword evidence="3" id="KW-1185">Reference proteome</keyword>
<feature type="signal peptide" evidence="1">
    <location>
        <begin position="1"/>
        <end position="23"/>
    </location>
</feature>
<accession>A0ABY3XHG9</accession>
<reference evidence="2 3" key="1">
    <citation type="submission" date="2022-03" db="EMBL/GenBank/DDBJ databases">
        <title>Complete genome sequence of Lysobacter capsici VKM B-2533 and Lysobacter gummosus 10.1.1, promising sources of lytic agents.</title>
        <authorList>
            <person name="Tarlachkov S.V."/>
            <person name="Kudryakova I.V."/>
            <person name="Afoshin A.S."/>
            <person name="Leontyevskaya E.A."/>
            <person name="Leontyevskaya N.V."/>
        </authorList>
    </citation>
    <scope>NUCLEOTIDE SEQUENCE [LARGE SCALE GENOMIC DNA]</scope>
    <source>
        <strain evidence="2 3">10.1.1</strain>
    </source>
</reference>
<keyword evidence="1" id="KW-0732">Signal</keyword>
<evidence type="ECO:0000313" key="3">
    <source>
        <dbReference type="Proteomes" id="UP000829194"/>
    </source>
</evidence>
<proteinExistence type="predicted"/>
<evidence type="ECO:0008006" key="4">
    <source>
        <dbReference type="Google" id="ProtNLM"/>
    </source>
</evidence>
<evidence type="ECO:0000313" key="2">
    <source>
        <dbReference type="EMBL" id="UNP31058.1"/>
    </source>
</evidence>
<feature type="chain" id="PRO_5046093021" description="Secreted protein" evidence="1">
    <location>
        <begin position="24"/>
        <end position="128"/>
    </location>
</feature>